<keyword evidence="6" id="KW-0326">Glycosidase</keyword>
<accession>A0A6J2U4V3</accession>
<organism evidence="9 10">
    <name type="scientific">Drosophila lebanonensis</name>
    <name type="common">Fruit fly</name>
    <name type="synonym">Scaptodrosophila lebanonensis</name>
    <dbReference type="NCBI Taxonomy" id="7225"/>
    <lineage>
        <taxon>Eukaryota</taxon>
        <taxon>Metazoa</taxon>
        <taxon>Ecdysozoa</taxon>
        <taxon>Arthropoda</taxon>
        <taxon>Hexapoda</taxon>
        <taxon>Insecta</taxon>
        <taxon>Pterygota</taxon>
        <taxon>Neoptera</taxon>
        <taxon>Endopterygota</taxon>
        <taxon>Diptera</taxon>
        <taxon>Brachycera</taxon>
        <taxon>Muscomorpha</taxon>
        <taxon>Ephydroidea</taxon>
        <taxon>Drosophilidae</taxon>
        <taxon>Scaptodrosophila</taxon>
    </lineage>
</organism>
<gene>
    <name evidence="10" type="primary">LOC115630952</name>
</gene>
<dbReference type="OrthoDB" id="1740265at2759"/>
<comment type="similarity">
    <text evidence="2">Belongs to the glycosyl hydrolase 13 family.</text>
</comment>
<proteinExistence type="inferred from homology"/>
<dbReference type="PANTHER" id="PTHR10357:SF179">
    <property type="entry name" value="NEUTRAL AND BASIC AMINO ACID TRANSPORT PROTEIN RBAT"/>
    <property type="match status" value="1"/>
</dbReference>
<evidence type="ECO:0000259" key="8">
    <source>
        <dbReference type="SMART" id="SM00642"/>
    </source>
</evidence>
<evidence type="ECO:0000256" key="5">
    <source>
        <dbReference type="ARBA" id="ARBA00023180"/>
    </source>
</evidence>
<name>A0A6J2U4V3_DROLE</name>
<evidence type="ECO:0000256" key="7">
    <source>
        <dbReference type="SAM" id="SignalP"/>
    </source>
</evidence>
<dbReference type="SMART" id="SM00642">
    <property type="entry name" value="Aamy"/>
    <property type="match status" value="1"/>
</dbReference>
<evidence type="ECO:0000256" key="4">
    <source>
        <dbReference type="ARBA" id="ARBA00022729"/>
    </source>
</evidence>
<feature type="signal peptide" evidence="7">
    <location>
        <begin position="1"/>
        <end position="23"/>
    </location>
</feature>
<dbReference type="Gene3D" id="3.90.400.10">
    <property type="entry name" value="Oligo-1,6-glucosidase, Domain 2"/>
    <property type="match status" value="1"/>
</dbReference>
<keyword evidence="5" id="KW-0325">Glycoprotein</keyword>
<evidence type="ECO:0000313" key="10">
    <source>
        <dbReference type="RefSeq" id="XP_030383384.1"/>
    </source>
</evidence>
<dbReference type="Proteomes" id="UP000504634">
    <property type="component" value="Unplaced"/>
</dbReference>
<dbReference type="GO" id="GO:0005975">
    <property type="term" value="P:carbohydrate metabolic process"/>
    <property type="evidence" value="ECO:0007669"/>
    <property type="project" value="InterPro"/>
</dbReference>
<sequence length="588" mass="67583">MVSKRSGLVLAIGFNLFIALSEASLLARQRSQQELDSKYNWWQHEVFYQIYPRSFMDSNGDGIGDLKGVTSKLQHFVETGITAVWLSPIFQSPMKDFGYDISDYSKIQPEYGTFEDFDELIANATAAGIKVILDFVPNHSSDEHEWFIKSAARESGYEDFYVWEDGKVLENGTRVPPNNWRSVFTGSAWEWHEGRQQYYLRQFTAGQPDLNYRNPAVLQAMDEVMIYWLNKGVAGFRIDAINYVYENTQLLDEPLSETTDDPNSYDYLDHIYTKNLPEVNELLQHWRVMLDDYSKNNDGPQRIMMTEGYADVNTVMNYYEDENGTQGVQFPFNFDFISSLNNNSDARDFVYIIERWLIYMPHGHAPNWVMGNHDNPRVASRYGVQTVDSMNMLLMTLPGIAITYYGEELGMVDYRDISFADTVDQPACDVGIANYKWMSRDPERTPMQWNNDTNAGFSTASKTWVPVNPNYLQLNAEAQKQAPRSHLKVYQQLIKLRQLEVLQNGAFIAQAYNREVELKGKRSILTIINVSNSQQQIDVSDFAESSKHLVLLVVGVDSQYKVGQRLKPSEIVLAPYEGLVTRLSLREK</sequence>
<dbReference type="EC" id="3.2.1.20" evidence="3"/>
<dbReference type="GO" id="GO:0004558">
    <property type="term" value="F:alpha-1,4-glucosidase activity"/>
    <property type="evidence" value="ECO:0007669"/>
    <property type="project" value="UniProtKB-EC"/>
</dbReference>
<dbReference type="FunFam" id="3.90.400.10:FF:000001">
    <property type="entry name" value="Maltase A3, isoform A"/>
    <property type="match status" value="1"/>
</dbReference>
<dbReference type="AlphaFoldDB" id="A0A6J2U4V3"/>
<reference evidence="10" key="1">
    <citation type="submission" date="2025-08" db="UniProtKB">
        <authorList>
            <consortium name="RefSeq"/>
        </authorList>
    </citation>
    <scope>IDENTIFICATION</scope>
    <source>
        <strain evidence="10">11010-0011.00</strain>
        <tissue evidence="10">Whole body</tissue>
    </source>
</reference>
<keyword evidence="4 7" id="KW-0732">Signal</keyword>
<dbReference type="InterPro" id="IPR006047">
    <property type="entry name" value="GH13_cat_dom"/>
</dbReference>
<dbReference type="InterPro" id="IPR045857">
    <property type="entry name" value="O16G_dom_2"/>
</dbReference>
<evidence type="ECO:0000256" key="3">
    <source>
        <dbReference type="ARBA" id="ARBA00012741"/>
    </source>
</evidence>
<evidence type="ECO:0000313" key="9">
    <source>
        <dbReference type="Proteomes" id="UP000504634"/>
    </source>
</evidence>
<keyword evidence="9" id="KW-1185">Reference proteome</keyword>
<dbReference type="RefSeq" id="XP_030383384.1">
    <property type="nucleotide sequence ID" value="XM_030527524.1"/>
</dbReference>
<dbReference type="Gene3D" id="3.20.20.80">
    <property type="entry name" value="Glycosidases"/>
    <property type="match status" value="1"/>
</dbReference>
<dbReference type="CDD" id="cd11328">
    <property type="entry name" value="AmyAc_maltase"/>
    <property type="match status" value="1"/>
</dbReference>
<dbReference type="SUPFAM" id="SSF51445">
    <property type="entry name" value="(Trans)glycosidases"/>
    <property type="match status" value="1"/>
</dbReference>
<evidence type="ECO:0000256" key="6">
    <source>
        <dbReference type="ARBA" id="ARBA00023295"/>
    </source>
</evidence>
<feature type="chain" id="PRO_5026747627" description="alpha-glucosidase" evidence="7">
    <location>
        <begin position="24"/>
        <end position="588"/>
    </location>
</feature>
<keyword evidence="6" id="KW-0378">Hydrolase</keyword>
<feature type="domain" description="Glycosyl hydrolase family 13 catalytic" evidence="8">
    <location>
        <begin position="49"/>
        <end position="444"/>
    </location>
</feature>
<evidence type="ECO:0000256" key="1">
    <source>
        <dbReference type="ARBA" id="ARBA00001657"/>
    </source>
</evidence>
<dbReference type="Pfam" id="PF00128">
    <property type="entry name" value="Alpha-amylase"/>
    <property type="match status" value="1"/>
</dbReference>
<dbReference type="InterPro" id="IPR017853">
    <property type="entry name" value="GH"/>
</dbReference>
<dbReference type="PANTHER" id="PTHR10357">
    <property type="entry name" value="ALPHA-AMYLASE FAMILY MEMBER"/>
    <property type="match status" value="1"/>
</dbReference>
<evidence type="ECO:0000256" key="2">
    <source>
        <dbReference type="ARBA" id="ARBA00008061"/>
    </source>
</evidence>
<comment type="catalytic activity">
    <reaction evidence="1">
        <text>Hydrolysis of terminal, non-reducing (1-&gt;4)-linked alpha-D-glucose residues with release of alpha-D-glucose.</text>
        <dbReference type="EC" id="3.2.1.20"/>
    </reaction>
</comment>
<protein>
    <recommendedName>
        <fullName evidence="3">alpha-glucosidase</fullName>
        <ecNumber evidence="3">3.2.1.20</ecNumber>
    </recommendedName>
</protein>
<dbReference type="GeneID" id="115630952"/>